<dbReference type="Gene3D" id="3.40.50.620">
    <property type="entry name" value="HUPs"/>
    <property type="match status" value="1"/>
</dbReference>
<dbReference type="AlphaFoldDB" id="A0AAW3GJ39"/>
<comment type="caution">
    <text evidence="2">The sequence shown here is derived from an EMBL/GenBank/DDBJ whole genome shotgun (WGS) entry which is preliminary data.</text>
</comment>
<sequence length="445" mass="53108">MQRIYLKKNVYEALLERLHFIFEEFPVIYTSFSGGKDSGLLLNILLDFRDKYYPEREIGVFHQDFEAQYSATTEYVESVFSMLEKKKNVKLYWVCLPMATRTALSSYEMYWYPWDDKKEDIWVRPMPEHDYVISLNNNPMTTYHYRMHQEDLAKQFGRWYRQLNGDKKTVCLLGIRANESLQRYSGFVNKKHGYKNECWITKQFKDVWAASPLYDWSVEDVWHAYYKFGYSYNRLYDLYYKAGLSPAQMRVASPFQDYAKDTLNLYRVIDPDVWVKLLGRVKGANFANIYGKTKAVGYRNVTLPEGHTWKSYTQFLLATLPIRLRNNYINKFNKSIYFWHNTGGGLEEETIRELEENGYNIKRNGVSNYTIFKNSRIIFLDKIPDHTDDILSTKDIPSWKRMCFCILKNDHICRFMGFGLTREQQRIVDAIKQKYKTSLEELERE</sequence>
<dbReference type="SUPFAM" id="SSF52402">
    <property type="entry name" value="Adenine nucleotide alpha hydrolases-like"/>
    <property type="match status" value="1"/>
</dbReference>
<organism evidence="2 3">
    <name type="scientific">Streptococcus equi subsp. zooepidemicus Sz4is</name>
    <dbReference type="NCBI Taxonomy" id="1381082"/>
    <lineage>
        <taxon>Bacteria</taxon>
        <taxon>Bacillati</taxon>
        <taxon>Bacillota</taxon>
        <taxon>Bacilli</taxon>
        <taxon>Lactobacillales</taxon>
        <taxon>Streptococcaceae</taxon>
        <taxon>Streptococcus</taxon>
    </lineage>
</organism>
<dbReference type="GO" id="GO:0003824">
    <property type="term" value="F:catalytic activity"/>
    <property type="evidence" value="ECO:0007669"/>
    <property type="project" value="InterPro"/>
</dbReference>
<dbReference type="InterPro" id="IPR021845">
    <property type="entry name" value="DUF3440"/>
</dbReference>
<dbReference type="InterPro" id="IPR014729">
    <property type="entry name" value="Rossmann-like_a/b/a_fold"/>
</dbReference>
<dbReference type="PANTHER" id="PTHR30083:SF0">
    <property type="entry name" value="3'-PHOSPHOADENOSINE 5'-PHOSPHOSULFATE SULFOTRANSFERASE (PAPS REDUCTASE)_FAD SYNTHETASE"/>
    <property type="match status" value="1"/>
</dbReference>
<dbReference type="RefSeq" id="WP_043037461.1">
    <property type="nucleotide sequence ID" value="NZ_JAUE01000083.1"/>
</dbReference>
<feature type="domain" description="Phosphoadenosine phosphosulphate reductase" evidence="1">
    <location>
        <begin position="29"/>
        <end position="240"/>
    </location>
</feature>
<proteinExistence type="predicted"/>
<evidence type="ECO:0000259" key="1">
    <source>
        <dbReference type="Pfam" id="PF01507"/>
    </source>
</evidence>
<protein>
    <submittedName>
        <fullName evidence="2">Co-activator of prophage gene expression IbrA</fullName>
    </submittedName>
</protein>
<gene>
    <name evidence="2" type="ORF">AT55_01885</name>
</gene>
<dbReference type="GO" id="GO:0071453">
    <property type="term" value="P:cellular response to oxygen levels"/>
    <property type="evidence" value="ECO:0007669"/>
    <property type="project" value="TreeGrafter"/>
</dbReference>
<reference evidence="2 3" key="1">
    <citation type="submission" date="2013-11" db="EMBL/GenBank/DDBJ databases">
        <authorList>
            <person name="da Piedade I."/>
            <person name="Tang M.H.E."/>
            <person name="Bojesen A.M."/>
        </authorList>
    </citation>
    <scope>NUCLEOTIDE SEQUENCE [LARGE SCALE GENOMIC DNA]</scope>
    <source>
        <strain evidence="2 3">Sz4is</strain>
    </source>
</reference>
<dbReference type="EMBL" id="JAUE01000083">
    <property type="protein sequence ID" value="KIS15345.1"/>
    <property type="molecule type" value="Genomic_DNA"/>
</dbReference>
<name>A0AAW3GJ39_STRSZ</name>
<dbReference type="Proteomes" id="UP000032278">
    <property type="component" value="Unassembled WGS sequence"/>
</dbReference>
<accession>A0AAW3GJ39</accession>
<dbReference type="InterPro" id="IPR002500">
    <property type="entry name" value="PAPS_reduct_dom"/>
</dbReference>
<evidence type="ECO:0000313" key="3">
    <source>
        <dbReference type="Proteomes" id="UP000032278"/>
    </source>
</evidence>
<dbReference type="PANTHER" id="PTHR30083">
    <property type="entry name" value="TRANSCRIPTIONAL REGULATOR-RELATED"/>
    <property type="match status" value="1"/>
</dbReference>
<dbReference type="Pfam" id="PF11922">
    <property type="entry name" value="DUF3440"/>
    <property type="match status" value="1"/>
</dbReference>
<dbReference type="Pfam" id="PF01507">
    <property type="entry name" value="PAPS_reduct"/>
    <property type="match status" value="1"/>
</dbReference>
<evidence type="ECO:0000313" key="2">
    <source>
        <dbReference type="EMBL" id="KIS15345.1"/>
    </source>
</evidence>